<protein>
    <recommendedName>
        <fullName evidence="3">Helicase ATP-binding domain-containing protein</fullName>
    </recommendedName>
</protein>
<evidence type="ECO:0000313" key="1">
    <source>
        <dbReference type="EMBL" id="KAL3889911.1"/>
    </source>
</evidence>
<comment type="caution">
    <text evidence="1">The sequence shown here is derived from an EMBL/GenBank/DDBJ whole genome shotgun (WGS) entry which is preliminary data.</text>
</comment>
<keyword evidence="2" id="KW-1185">Reference proteome</keyword>
<organism evidence="1 2">
    <name type="scientific">Sinanodonta woodiana</name>
    <name type="common">Chinese pond mussel</name>
    <name type="synonym">Anodonta woodiana</name>
    <dbReference type="NCBI Taxonomy" id="1069815"/>
    <lineage>
        <taxon>Eukaryota</taxon>
        <taxon>Metazoa</taxon>
        <taxon>Spiralia</taxon>
        <taxon>Lophotrochozoa</taxon>
        <taxon>Mollusca</taxon>
        <taxon>Bivalvia</taxon>
        <taxon>Autobranchia</taxon>
        <taxon>Heteroconchia</taxon>
        <taxon>Palaeoheterodonta</taxon>
        <taxon>Unionida</taxon>
        <taxon>Unionoidea</taxon>
        <taxon>Unionidae</taxon>
        <taxon>Unioninae</taxon>
        <taxon>Sinanodonta</taxon>
    </lineage>
</organism>
<evidence type="ECO:0000313" key="2">
    <source>
        <dbReference type="Proteomes" id="UP001634394"/>
    </source>
</evidence>
<dbReference type="EMBL" id="JBJQND010000001">
    <property type="protein sequence ID" value="KAL3889911.1"/>
    <property type="molecule type" value="Genomic_DNA"/>
</dbReference>
<gene>
    <name evidence="1" type="ORF">ACJMK2_002230</name>
</gene>
<accession>A0ABD3XUP4</accession>
<reference evidence="1 2" key="1">
    <citation type="submission" date="2024-11" db="EMBL/GenBank/DDBJ databases">
        <title>Chromosome-level genome assembly of the freshwater bivalve Anodonta woodiana.</title>
        <authorList>
            <person name="Chen X."/>
        </authorList>
    </citation>
    <scope>NUCLEOTIDE SEQUENCE [LARGE SCALE GENOMIC DNA]</scope>
    <source>
        <strain evidence="1">MN2024</strain>
        <tissue evidence="1">Gills</tissue>
    </source>
</reference>
<dbReference type="AlphaFoldDB" id="A0ABD3XUP4"/>
<evidence type="ECO:0008006" key="3">
    <source>
        <dbReference type="Google" id="ProtNLM"/>
    </source>
</evidence>
<name>A0ABD3XUP4_SINWO</name>
<dbReference type="Proteomes" id="UP001634394">
    <property type="component" value="Unassembled WGS sequence"/>
</dbReference>
<dbReference type="InterPro" id="IPR027417">
    <property type="entry name" value="P-loop_NTPase"/>
</dbReference>
<dbReference type="Gene3D" id="3.40.50.300">
    <property type="entry name" value="P-loop containing nucleotide triphosphate hydrolases"/>
    <property type="match status" value="1"/>
</dbReference>
<proteinExistence type="predicted"/>
<sequence length="70" mass="8104">MKTHGIKAQGIIKDMLMESIKDIKDGNIDVILDSPEAIMKKEWLQIVHQEPLWSQLCLLVFDEAHCISQW</sequence>